<keyword evidence="4" id="KW-1185">Reference proteome</keyword>
<dbReference type="Gene3D" id="3.90.640.90">
    <property type="entry name" value="Anti-proliferative protein, N-terminal domain"/>
    <property type="match status" value="1"/>
</dbReference>
<evidence type="ECO:0000313" key="3">
    <source>
        <dbReference type="EMBL" id="GIY63017.1"/>
    </source>
</evidence>
<dbReference type="SMART" id="SM00099">
    <property type="entry name" value="btg1"/>
    <property type="match status" value="1"/>
</dbReference>
<evidence type="ECO:0000259" key="2">
    <source>
        <dbReference type="SMART" id="SM00099"/>
    </source>
</evidence>
<name>A0AAV4UYM5_CAEEX</name>
<evidence type="ECO:0000313" key="4">
    <source>
        <dbReference type="Proteomes" id="UP001054945"/>
    </source>
</evidence>
<reference evidence="3 4" key="1">
    <citation type="submission" date="2021-06" db="EMBL/GenBank/DDBJ databases">
        <title>Caerostris extrusa draft genome.</title>
        <authorList>
            <person name="Kono N."/>
            <person name="Arakawa K."/>
        </authorList>
    </citation>
    <scope>NUCLEOTIDE SEQUENCE [LARGE SCALE GENOMIC DNA]</scope>
</reference>
<dbReference type="AlphaFoldDB" id="A0AAV4UYM5"/>
<dbReference type="GO" id="GO:0005737">
    <property type="term" value="C:cytoplasm"/>
    <property type="evidence" value="ECO:0007669"/>
    <property type="project" value="TreeGrafter"/>
</dbReference>
<dbReference type="GO" id="GO:0005634">
    <property type="term" value="C:nucleus"/>
    <property type="evidence" value="ECO:0007669"/>
    <property type="project" value="TreeGrafter"/>
</dbReference>
<comment type="caution">
    <text evidence="3">The sequence shown here is derived from an EMBL/GenBank/DDBJ whole genome shotgun (WGS) entry which is preliminary data.</text>
</comment>
<organism evidence="3 4">
    <name type="scientific">Caerostris extrusa</name>
    <name type="common">Bark spider</name>
    <name type="synonym">Caerostris bankana</name>
    <dbReference type="NCBI Taxonomy" id="172846"/>
    <lineage>
        <taxon>Eukaryota</taxon>
        <taxon>Metazoa</taxon>
        <taxon>Ecdysozoa</taxon>
        <taxon>Arthropoda</taxon>
        <taxon>Chelicerata</taxon>
        <taxon>Arachnida</taxon>
        <taxon>Araneae</taxon>
        <taxon>Araneomorphae</taxon>
        <taxon>Entelegynae</taxon>
        <taxon>Araneoidea</taxon>
        <taxon>Araneidae</taxon>
        <taxon>Caerostris</taxon>
    </lineage>
</organism>
<protein>
    <recommendedName>
        <fullName evidence="2">Anti-proliferative protein domain-containing protein</fullName>
    </recommendedName>
</protein>
<sequence length="120" mass="14458">MFRYSYEVKQRVTTNFETEFSEYYNYIFSELLKCELNLLYEMKIEIYYASKFIADFLKEVGHDHSKVTRFRVELDALLSEYIGTHWYPHDKDRGHAYRCIRMDICSIDPILIKAGHKCGF</sequence>
<gene>
    <name evidence="3" type="ORF">CEXT_102211</name>
</gene>
<dbReference type="SUPFAM" id="SSF160696">
    <property type="entry name" value="BTG domain-like"/>
    <property type="match status" value="1"/>
</dbReference>
<accession>A0AAV4UYM5</accession>
<feature type="domain" description="Anti-proliferative protein" evidence="2">
    <location>
        <begin position="42"/>
        <end position="120"/>
    </location>
</feature>
<proteinExistence type="inferred from homology"/>
<dbReference type="InterPro" id="IPR002087">
    <property type="entry name" value="Anti_prolifrtn"/>
</dbReference>
<evidence type="ECO:0000256" key="1">
    <source>
        <dbReference type="ARBA" id="ARBA00007989"/>
    </source>
</evidence>
<comment type="similarity">
    <text evidence="1">Belongs to the BTG family.</text>
</comment>
<dbReference type="InterPro" id="IPR033332">
    <property type="entry name" value="BTG"/>
</dbReference>
<dbReference type="PANTHER" id="PTHR22978:SF22">
    <property type="entry name" value="BTG FAMILY PROTEIN"/>
    <property type="match status" value="1"/>
</dbReference>
<dbReference type="Pfam" id="PF07742">
    <property type="entry name" value="BTG"/>
    <property type="match status" value="1"/>
</dbReference>
<dbReference type="Proteomes" id="UP001054945">
    <property type="component" value="Unassembled WGS sequence"/>
</dbReference>
<dbReference type="EMBL" id="BPLR01013694">
    <property type="protein sequence ID" value="GIY63017.1"/>
    <property type="molecule type" value="Genomic_DNA"/>
</dbReference>
<dbReference type="PANTHER" id="PTHR22978">
    <property type="entry name" value="B-CELL TRANSLOCATION GENE"/>
    <property type="match status" value="1"/>
</dbReference>
<dbReference type="InterPro" id="IPR036054">
    <property type="entry name" value="BTG-like_sf"/>
</dbReference>